<dbReference type="CDD" id="cd06558">
    <property type="entry name" value="crotonase-like"/>
    <property type="match status" value="1"/>
</dbReference>
<dbReference type="PANTHER" id="PTHR43802:SF1">
    <property type="entry name" value="IP11341P-RELATED"/>
    <property type="match status" value="1"/>
</dbReference>
<comment type="similarity">
    <text evidence="1">Belongs to the enoyl-CoA hydratase/isomerase family.</text>
</comment>
<organism evidence="3">
    <name type="scientific">marine metagenome</name>
    <dbReference type="NCBI Taxonomy" id="408172"/>
    <lineage>
        <taxon>unclassified sequences</taxon>
        <taxon>metagenomes</taxon>
        <taxon>ecological metagenomes</taxon>
    </lineage>
</organism>
<feature type="region of interest" description="Disordered" evidence="2">
    <location>
        <begin position="70"/>
        <end position="90"/>
    </location>
</feature>
<dbReference type="GO" id="GO:0003824">
    <property type="term" value="F:catalytic activity"/>
    <property type="evidence" value="ECO:0007669"/>
    <property type="project" value="InterPro"/>
</dbReference>
<dbReference type="InterPro" id="IPR029045">
    <property type="entry name" value="ClpP/crotonase-like_dom_sf"/>
</dbReference>
<sequence>MASSDMPNGAVQYGYEDGVATITLNRPESLNSMNDDLMQDISSALKLVNDDDDVRVVVVTGAGRGFCSGADLNNSADTDPQATEEDPTGSMGNFFNPALAALHQCPVPTIARINGVAAGGGLGLALACDITIAVKSTFLVATFGPRLGIVPDLGSTWSLPRRAGRARAMGMAMLGDRVSAEQAAEWGLIWRCVDDDQLDAEVAATAGILKRTSPDAMLRIRQSIDGATTTGFVDQLGIEMEHQAVLIPRNMTEGAQAFLEKREPQFDGRRTGSE</sequence>
<name>A0A381Q9F5_9ZZZZ</name>
<gene>
    <name evidence="3" type="ORF">METZ01_LOCUS28815</name>
</gene>
<dbReference type="PROSITE" id="PS00166">
    <property type="entry name" value="ENOYL_COA_HYDRATASE"/>
    <property type="match status" value="1"/>
</dbReference>
<accession>A0A381Q9F5</accession>
<dbReference type="PANTHER" id="PTHR43802">
    <property type="entry name" value="ENOYL-COA HYDRATASE"/>
    <property type="match status" value="1"/>
</dbReference>
<dbReference type="Gene3D" id="3.90.226.10">
    <property type="entry name" value="2-enoyl-CoA Hydratase, Chain A, domain 1"/>
    <property type="match status" value="1"/>
</dbReference>
<dbReference type="InterPro" id="IPR014748">
    <property type="entry name" value="Enoyl-CoA_hydra_C"/>
</dbReference>
<dbReference type="InterPro" id="IPR018376">
    <property type="entry name" value="Enoyl-CoA_hyd/isom_CS"/>
</dbReference>
<reference evidence="3" key="1">
    <citation type="submission" date="2018-05" db="EMBL/GenBank/DDBJ databases">
        <authorList>
            <person name="Lanie J.A."/>
            <person name="Ng W.-L."/>
            <person name="Kazmierczak K.M."/>
            <person name="Andrzejewski T.M."/>
            <person name="Davidsen T.M."/>
            <person name="Wayne K.J."/>
            <person name="Tettelin H."/>
            <person name="Glass J.I."/>
            <person name="Rusch D."/>
            <person name="Podicherti R."/>
            <person name="Tsui H.-C.T."/>
            <person name="Winkler M.E."/>
        </authorList>
    </citation>
    <scope>NUCLEOTIDE SEQUENCE</scope>
</reference>
<feature type="compositionally biased region" description="Polar residues" evidence="2">
    <location>
        <begin position="71"/>
        <end position="81"/>
    </location>
</feature>
<evidence type="ECO:0008006" key="4">
    <source>
        <dbReference type="Google" id="ProtNLM"/>
    </source>
</evidence>
<dbReference type="InterPro" id="IPR001753">
    <property type="entry name" value="Enoyl-CoA_hydra/iso"/>
</dbReference>
<evidence type="ECO:0000256" key="1">
    <source>
        <dbReference type="ARBA" id="ARBA00005254"/>
    </source>
</evidence>
<protein>
    <recommendedName>
        <fullName evidence="4">Enoyl-CoA hydratase</fullName>
    </recommendedName>
</protein>
<dbReference type="SUPFAM" id="SSF52096">
    <property type="entry name" value="ClpP/crotonase"/>
    <property type="match status" value="1"/>
</dbReference>
<evidence type="ECO:0000313" key="3">
    <source>
        <dbReference type="EMBL" id="SUZ75961.1"/>
    </source>
</evidence>
<proteinExistence type="inferred from homology"/>
<dbReference type="Gene3D" id="1.10.12.10">
    <property type="entry name" value="Lyase 2-enoyl-coa Hydratase, Chain A, domain 2"/>
    <property type="match status" value="1"/>
</dbReference>
<dbReference type="EMBL" id="UINC01001261">
    <property type="protein sequence ID" value="SUZ75961.1"/>
    <property type="molecule type" value="Genomic_DNA"/>
</dbReference>
<evidence type="ECO:0000256" key="2">
    <source>
        <dbReference type="SAM" id="MobiDB-lite"/>
    </source>
</evidence>
<dbReference type="Pfam" id="PF00378">
    <property type="entry name" value="ECH_1"/>
    <property type="match status" value="1"/>
</dbReference>
<dbReference type="AlphaFoldDB" id="A0A381Q9F5"/>